<comment type="caution">
    <text evidence="3">The sequence shown here is derived from an EMBL/GenBank/DDBJ whole genome shotgun (WGS) entry which is preliminary data.</text>
</comment>
<dbReference type="AlphaFoldDB" id="A0A9X4R679"/>
<reference evidence="3" key="1">
    <citation type="submission" date="2019-02" db="EMBL/GenBank/DDBJ databases">
        <title>Draft genome of the type strain Pelomonas aquatica CCUG 52575T.</title>
        <authorList>
            <person name="Gomila M."/>
            <person name="Lalucat J."/>
        </authorList>
    </citation>
    <scope>NUCLEOTIDE SEQUENCE</scope>
    <source>
        <strain evidence="3">CCUG 52575</strain>
    </source>
</reference>
<proteinExistence type="predicted"/>
<feature type="domain" description="DUF6680" evidence="2">
    <location>
        <begin position="8"/>
        <end position="171"/>
    </location>
</feature>
<keyword evidence="1" id="KW-0812">Transmembrane</keyword>
<feature type="transmembrane region" description="Helical" evidence="1">
    <location>
        <begin position="12"/>
        <end position="32"/>
    </location>
</feature>
<protein>
    <recommendedName>
        <fullName evidence="2">DUF6680 domain-containing protein</fullName>
    </recommendedName>
</protein>
<dbReference type="Pfam" id="PF20385">
    <property type="entry name" value="DUF6680"/>
    <property type="match status" value="1"/>
</dbReference>
<dbReference type="EMBL" id="SGUG01000002">
    <property type="protein sequence ID" value="MDG0861133.1"/>
    <property type="molecule type" value="Genomic_DNA"/>
</dbReference>
<evidence type="ECO:0000256" key="1">
    <source>
        <dbReference type="SAM" id="Phobius"/>
    </source>
</evidence>
<sequence>MQWDWTIKVTDLAIVFATLVGPILAVQVQKFLDARREQRARRRALFHALMRTRGTPLNVDHVNALNAVPLEFPKSDRATEQVLEAWKVYMNHFGKDTTAASWGEKRVELLTTLLREMGAHLRYHFDPVELENGVYTPIAHGKVLAEQDMIREGMAAVFRGEKAIPMVVEKLPGDPEVAARWGRVLEKLESELDARQAKIRASGPENDA</sequence>
<accession>A0A9X4R679</accession>
<dbReference type="InterPro" id="IPR046502">
    <property type="entry name" value="DUF6680"/>
</dbReference>
<evidence type="ECO:0000313" key="3">
    <source>
        <dbReference type="EMBL" id="MDG0861133.1"/>
    </source>
</evidence>
<gene>
    <name evidence="3" type="ORF">EXJ73_01425</name>
</gene>
<evidence type="ECO:0000259" key="2">
    <source>
        <dbReference type="Pfam" id="PF20385"/>
    </source>
</evidence>
<keyword evidence="1" id="KW-1133">Transmembrane helix</keyword>
<evidence type="ECO:0000313" key="4">
    <source>
        <dbReference type="Proteomes" id="UP001152766"/>
    </source>
</evidence>
<name>A0A9X4R679_9BURK</name>
<keyword evidence="1" id="KW-0472">Membrane</keyword>
<dbReference type="Proteomes" id="UP001152766">
    <property type="component" value="Unassembled WGS sequence"/>
</dbReference>
<dbReference type="RefSeq" id="WP_268148212.1">
    <property type="nucleotide sequence ID" value="NZ_JAPPUW010000004.1"/>
</dbReference>
<organism evidence="3 4">
    <name type="scientific">Pelomonas aquatica</name>
    <dbReference type="NCBI Taxonomy" id="431058"/>
    <lineage>
        <taxon>Bacteria</taxon>
        <taxon>Pseudomonadati</taxon>
        <taxon>Pseudomonadota</taxon>
        <taxon>Betaproteobacteria</taxon>
        <taxon>Burkholderiales</taxon>
        <taxon>Sphaerotilaceae</taxon>
        <taxon>Roseateles</taxon>
    </lineage>
</organism>
<keyword evidence="4" id="KW-1185">Reference proteome</keyword>